<evidence type="ECO:0000256" key="2">
    <source>
        <dbReference type="SAM" id="Phobius"/>
    </source>
</evidence>
<feature type="compositionally biased region" description="Polar residues" evidence="1">
    <location>
        <begin position="571"/>
        <end position="585"/>
    </location>
</feature>
<dbReference type="EMBL" id="MKIR01000024">
    <property type="protein sequence ID" value="OFI48600.1"/>
    <property type="molecule type" value="Genomic_DNA"/>
</dbReference>
<evidence type="ECO:0000313" key="3">
    <source>
        <dbReference type="EMBL" id="OFI48600.1"/>
    </source>
</evidence>
<feature type="transmembrane region" description="Helical" evidence="2">
    <location>
        <begin position="48"/>
        <end position="68"/>
    </location>
</feature>
<dbReference type="RefSeq" id="WP_070792993.1">
    <property type="nucleotide sequence ID" value="NZ_MKIR01000024.1"/>
</dbReference>
<gene>
    <name evidence="3" type="ORF">BG261_06805</name>
</gene>
<accession>A0A1E8GK25</accession>
<organism evidence="3 4">
    <name type="scientific">Floricoccus tropicus</name>
    <dbReference type="NCBI Taxonomy" id="1859473"/>
    <lineage>
        <taxon>Bacteria</taxon>
        <taxon>Bacillati</taxon>
        <taxon>Bacillota</taxon>
        <taxon>Bacilli</taxon>
        <taxon>Lactobacillales</taxon>
        <taxon>Streptococcaceae</taxon>
        <taxon>Floricoccus</taxon>
    </lineage>
</organism>
<feature type="transmembrane region" description="Helical" evidence="2">
    <location>
        <begin position="253"/>
        <end position="272"/>
    </location>
</feature>
<dbReference type="Proteomes" id="UP000178622">
    <property type="component" value="Unassembled WGS sequence"/>
</dbReference>
<reference evidence="4" key="1">
    <citation type="submission" date="2016-09" db="EMBL/GenBank/DDBJ databases">
        <title>Draft genome sequence of a novel species of the family Streptococcaceae isolated from flowers.</title>
        <authorList>
            <person name="Chuah L.-O."/>
            <person name="Yap K.-P."/>
            <person name="Thong K.L."/>
            <person name="Liong M.T."/>
            <person name="Ahmad R."/>
            <person name="Rusul G."/>
        </authorList>
    </citation>
    <scope>NUCLEOTIDE SEQUENCE [LARGE SCALE GENOMIC DNA]</scope>
    <source>
        <strain evidence="4">DF1</strain>
    </source>
</reference>
<dbReference type="OrthoDB" id="2243499at2"/>
<feature type="region of interest" description="Disordered" evidence="1">
    <location>
        <begin position="528"/>
        <end position="585"/>
    </location>
</feature>
<proteinExistence type="predicted"/>
<feature type="transmembrane region" description="Helical" evidence="2">
    <location>
        <begin position="292"/>
        <end position="312"/>
    </location>
</feature>
<comment type="caution">
    <text evidence="3">The sequence shown here is derived from an EMBL/GenBank/DDBJ whole genome shotgun (WGS) entry which is preliminary data.</text>
</comment>
<evidence type="ECO:0000256" key="1">
    <source>
        <dbReference type="SAM" id="MobiDB-lite"/>
    </source>
</evidence>
<feature type="transmembrane region" description="Helical" evidence="2">
    <location>
        <begin position="332"/>
        <end position="347"/>
    </location>
</feature>
<feature type="transmembrane region" description="Helical" evidence="2">
    <location>
        <begin position="152"/>
        <end position="183"/>
    </location>
</feature>
<feature type="transmembrane region" description="Helical" evidence="2">
    <location>
        <begin position="383"/>
        <end position="403"/>
    </location>
</feature>
<feature type="transmembrane region" description="Helical" evidence="2">
    <location>
        <begin position="122"/>
        <end position="140"/>
    </location>
</feature>
<keyword evidence="2" id="KW-0812">Transmembrane</keyword>
<keyword evidence="2" id="KW-0472">Membrane</keyword>
<feature type="compositionally biased region" description="Low complexity" evidence="1">
    <location>
        <begin position="545"/>
        <end position="561"/>
    </location>
</feature>
<keyword evidence="4" id="KW-1185">Reference proteome</keyword>
<feature type="transmembrane region" description="Helical" evidence="2">
    <location>
        <begin position="203"/>
        <end position="233"/>
    </location>
</feature>
<feature type="compositionally biased region" description="Basic and acidic residues" evidence="1">
    <location>
        <begin position="528"/>
        <end position="544"/>
    </location>
</feature>
<name>A0A1E8GK25_9LACT</name>
<sequence>MTKEKKLYSRRFKKNHKISLAEEDSDVEEVQKENVLNLDETSKKEKKVLIFVLLAQISILLSLSFRSFPLFNVFYTGLKESINTYSGFAMNNGQVPYNNFYSNDGPIFFLINELGNILGNTWILWGFEVLNLLLISSFIYKLARKRNLSVSYAILISILSIIGITVTLNGGNLASGFAIYPMLWSIEFIEKIFNSEVDSDRNFILFGLFQAITIFIVPGVLLVNILFFVFFFIKFFKDKPFDKQKTYKFIYNLLSYIFGFLIIFYLIIYYGLINQFLSTAVEQMFILPFQSIVFDSSLILNVVVTLVVLILIFGKQLISILKELRGVNKDNIFYKYIICSLLVYFIFTILNPMYVIGDMVILLPLLIVPILRNENMVDKKFSFLTVMKHLSLPIIGIFAVLALCINSKIENKSIFEDEKRVASYLKQETSKKDRAIVLSDDYNIYVNSKRLAMLPIPLPSYPEKYKLRFEELLPKTESKFIILEDDYNGVGTKTVKNEIASFYSLNKKFKSNNFEVYNRIKSDESLLDDKESDKEKKSSKEKTKSLSNSSEKLDSNSSEELQPVPDFIPDQQYNNFDPNRQYYGQ</sequence>
<evidence type="ECO:0000313" key="4">
    <source>
        <dbReference type="Proteomes" id="UP000178622"/>
    </source>
</evidence>
<keyword evidence="2" id="KW-1133">Transmembrane helix</keyword>
<dbReference type="AlphaFoldDB" id="A0A1E8GK25"/>
<protein>
    <submittedName>
        <fullName evidence="3">Uncharacterized protein</fullName>
    </submittedName>
</protein>